<accession>A0A1S8CKG6</accession>
<feature type="chain" id="PRO_5012910354" evidence="9">
    <location>
        <begin position="26"/>
        <end position="249"/>
    </location>
</feature>
<dbReference type="InterPro" id="IPR013783">
    <property type="entry name" value="Ig-like_fold"/>
</dbReference>
<dbReference type="Pfam" id="PF02753">
    <property type="entry name" value="PapD_C"/>
    <property type="match status" value="1"/>
</dbReference>
<evidence type="ECO:0000256" key="5">
    <source>
        <dbReference type="ARBA" id="ARBA00022764"/>
    </source>
</evidence>
<dbReference type="GO" id="GO:0071555">
    <property type="term" value="P:cell wall organization"/>
    <property type="evidence" value="ECO:0007669"/>
    <property type="project" value="InterPro"/>
</dbReference>
<dbReference type="SUPFAM" id="SSF49354">
    <property type="entry name" value="PapD-like"/>
    <property type="match status" value="1"/>
</dbReference>
<evidence type="ECO:0000256" key="9">
    <source>
        <dbReference type="SAM" id="SignalP"/>
    </source>
</evidence>
<dbReference type="OrthoDB" id="9131059at2"/>
<dbReference type="PRINTS" id="PR00969">
    <property type="entry name" value="CHAPERONPILI"/>
</dbReference>
<dbReference type="InterPro" id="IPR008962">
    <property type="entry name" value="PapD-like_sf"/>
</dbReference>
<evidence type="ECO:0000259" key="10">
    <source>
        <dbReference type="Pfam" id="PF00345"/>
    </source>
</evidence>
<dbReference type="Proteomes" id="UP000216021">
    <property type="component" value="Unassembled WGS sequence"/>
</dbReference>
<sequence>MNKYTLVKMAVAGLTLLSATPTVNAAIALDRTRAIYVSDAGSISLNIENQNKRLPYLAQSWIEDDKHQKITGPLVALPPLQRVEPGERSVVRITKTPAADSLPQDRESLFYFNLREIPPQSEKSNVIQLALQSQIKLFYRPKAIVLTKGENWQEKLVFNKTATGFTVENPTPFYVTLTSIAPKTLKEGGVMLKGFEPFMLAPKSSQTLALSAANLNSFYVTYINDYGGHTELNFVCKGSVCHSAPDKKK</sequence>
<dbReference type="STRING" id="2034155.BMI79_09225"/>
<dbReference type="InterPro" id="IPR001829">
    <property type="entry name" value="Pili_assmbl_chaperone_bac"/>
</dbReference>
<dbReference type="PANTHER" id="PTHR30251:SF5">
    <property type="entry name" value="FIMBRIAL CHAPARONE PROTEIN"/>
    <property type="match status" value="1"/>
</dbReference>
<evidence type="ECO:0000256" key="4">
    <source>
        <dbReference type="ARBA" id="ARBA00022729"/>
    </source>
</evidence>
<evidence type="ECO:0000256" key="6">
    <source>
        <dbReference type="ARBA" id="ARBA00023186"/>
    </source>
</evidence>
<dbReference type="InterPro" id="IPR050643">
    <property type="entry name" value="Periplasmic_pilus_chap"/>
</dbReference>
<feature type="domain" description="Pili assembly chaperone C-terminal" evidence="11">
    <location>
        <begin position="167"/>
        <end position="230"/>
    </location>
</feature>
<dbReference type="InterPro" id="IPR016148">
    <property type="entry name" value="Pili_assmbl_chaperone_C"/>
</dbReference>
<reference evidence="12 13" key="1">
    <citation type="submission" date="2016-11" db="EMBL/GenBank/DDBJ databases">
        <title>Rahnella oryzae sp. nov., isolated from rice root.</title>
        <authorList>
            <person name="Zhang X.-X."/>
            <person name="Zhang J."/>
        </authorList>
    </citation>
    <scope>NUCLEOTIDE SEQUENCE [LARGE SCALE GENOMIC DNA]</scope>
    <source>
        <strain evidence="12 13">J11-6</strain>
    </source>
</reference>
<dbReference type="PANTHER" id="PTHR30251">
    <property type="entry name" value="PILUS ASSEMBLY CHAPERONE"/>
    <property type="match status" value="1"/>
</dbReference>
<dbReference type="RefSeq" id="WP_076941891.1">
    <property type="nucleotide sequence ID" value="NZ_MOXD01000004.1"/>
</dbReference>
<dbReference type="EMBL" id="MOXD01000004">
    <property type="protein sequence ID" value="OMQ23685.1"/>
    <property type="molecule type" value="Genomic_DNA"/>
</dbReference>
<evidence type="ECO:0000256" key="3">
    <source>
        <dbReference type="ARBA" id="ARBA00022558"/>
    </source>
</evidence>
<organism evidence="12 13">
    <name type="scientific">Serratia oryzae</name>
    <dbReference type="NCBI Taxonomy" id="2034155"/>
    <lineage>
        <taxon>Bacteria</taxon>
        <taxon>Pseudomonadati</taxon>
        <taxon>Pseudomonadota</taxon>
        <taxon>Gammaproteobacteria</taxon>
        <taxon>Enterobacterales</taxon>
        <taxon>Yersiniaceae</taxon>
        <taxon>Serratia</taxon>
    </lineage>
</organism>
<keyword evidence="3" id="KW-1029">Fimbrium biogenesis</keyword>
<dbReference type="FunFam" id="2.60.40.10:FF:000458">
    <property type="entry name" value="Molecular chaperone FimC"/>
    <property type="match status" value="1"/>
</dbReference>
<evidence type="ECO:0000256" key="2">
    <source>
        <dbReference type="ARBA" id="ARBA00007399"/>
    </source>
</evidence>
<evidence type="ECO:0000256" key="8">
    <source>
        <dbReference type="RuleBase" id="RU003918"/>
    </source>
</evidence>
<dbReference type="InterPro" id="IPR036316">
    <property type="entry name" value="Pili_assmbl_chap_C_dom_sf"/>
</dbReference>
<comment type="similarity">
    <text evidence="2 8">Belongs to the periplasmic pilus chaperone family.</text>
</comment>
<dbReference type="GO" id="GO:0030288">
    <property type="term" value="C:outer membrane-bounded periplasmic space"/>
    <property type="evidence" value="ECO:0007669"/>
    <property type="project" value="InterPro"/>
</dbReference>
<dbReference type="InterPro" id="IPR016147">
    <property type="entry name" value="Pili_assmbl_chaperone_N"/>
</dbReference>
<keyword evidence="4 9" id="KW-0732">Signal</keyword>
<name>A0A1S8CKG6_9GAMM</name>
<dbReference type="Gene3D" id="2.60.40.10">
    <property type="entry name" value="Immunoglobulins"/>
    <property type="match status" value="2"/>
</dbReference>
<evidence type="ECO:0000313" key="13">
    <source>
        <dbReference type="Proteomes" id="UP000216021"/>
    </source>
</evidence>
<evidence type="ECO:0000313" key="12">
    <source>
        <dbReference type="EMBL" id="OMQ23685.1"/>
    </source>
</evidence>
<evidence type="ECO:0000259" key="11">
    <source>
        <dbReference type="Pfam" id="PF02753"/>
    </source>
</evidence>
<comment type="subcellular location">
    <subcellularLocation>
        <location evidence="1 8">Periplasm</location>
    </subcellularLocation>
</comment>
<protein>
    <submittedName>
        <fullName evidence="12">Molecular chaperone</fullName>
    </submittedName>
</protein>
<evidence type="ECO:0000256" key="7">
    <source>
        <dbReference type="ARBA" id="ARBA00023319"/>
    </source>
</evidence>
<gene>
    <name evidence="12" type="ORF">BMI79_09225</name>
</gene>
<dbReference type="InterPro" id="IPR018046">
    <property type="entry name" value="Pili_assmbl_chaperone_CS"/>
</dbReference>
<dbReference type="PROSITE" id="PS00635">
    <property type="entry name" value="PILI_CHAPERONE"/>
    <property type="match status" value="1"/>
</dbReference>
<keyword evidence="7" id="KW-0393">Immunoglobulin domain</keyword>
<feature type="domain" description="Pili assembly chaperone N-terminal" evidence="10">
    <location>
        <begin position="27"/>
        <end position="144"/>
    </location>
</feature>
<keyword evidence="5" id="KW-0574">Periplasm</keyword>
<proteinExistence type="inferred from homology"/>
<dbReference type="SUPFAM" id="SSF49584">
    <property type="entry name" value="Periplasmic chaperone C-domain"/>
    <property type="match status" value="1"/>
</dbReference>
<feature type="signal peptide" evidence="9">
    <location>
        <begin position="1"/>
        <end position="25"/>
    </location>
</feature>
<dbReference type="Pfam" id="PF00345">
    <property type="entry name" value="PapD_N"/>
    <property type="match status" value="1"/>
</dbReference>
<keyword evidence="6 8" id="KW-0143">Chaperone</keyword>
<keyword evidence="13" id="KW-1185">Reference proteome</keyword>
<evidence type="ECO:0000256" key="1">
    <source>
        <dbReference type="ARBA" id="ARBA00004418"/>
    </source>
</evidence>
<comment type="caution">
    <text evidence="12">The sequence shown here is derived from an EMBL/GenBank/DDBJ whole genome shotgun (WGS) entry which is preliminary data.</text>
</comment>
<dbReference type="AlphaFoldDB" id="A0A1S8CKG6"/>